<keyword evidence="5 7" id="KW-1133">Transmembrane helix</keyword>
<feature type="domain" description="ABC transporter" evidence="8">
    <location>
        <begin position="342"/>
        <end position="579"/>
    </location>
</feature>
<dbReference type="InterPro" id="IPR003593">
    <property type="entry name" value="AAA+_ATPase"/>
</dbReference>
<protein>
    <recommendedName>
        <fullName evidence="11">ABC transporter domain-containing protein</fullName>
    </recommendedName>
</protein>
<evidence type="ECO:0000256" key="6">
    <source>
        <dbReference type="ARBA" id="ARBA00023136"/>
    </source>
</evidence>
<dbReference type="InterPro" id="IPR027417">
    <property type="entry name" value="P-loop_NTPase"/>
</dbReference>
<dbReference type="PROSITE" id="PS50929">
    <property type="entry name" value="ABC_TM1F"/>
    <property type="match status" value="1"/>
</dbReference>
<dbReference type="InterPro" id="IPR003439">
    <property type="entry name" value="ABC_transporter-like_ATP-bd"/>
</dbReference>
<evidence type="ECO:0000256" key="2">
    <source>
        <dbReference type="ARBA" id="ARBA00022692"/>
    </source>
</evidence>
<dbReference type="Gene3D" id="1.20.1560.10">
    <property type="entry name" value="ABC transporter type 1, transmembrane domain"/>
    <property type="match status" value="1"/>
</dbReference>
<dbReference type="PANTHER" id="PTHR43394">
    <property type="entry name" value="ATP-DEPENDENT PERMEASE MDL1, MITOCHONDRIAL"/>
    <property type="match status" value="1"/>
</dbReference>
<feature type="domain" description="ABC transmembrane type-1" evidence="9">
    <location>
        <begin position="23"/>
        <end position="304"/>
    </location>
</feature>
<evidence type="ECO:0000313" key="10">
    <source>
        <dbReference type="EMBL" id="EMB29474.1"/>
    </source>
</evidence>
<evidence type="ECO:0000259" key="8">
    <source>
        <dbReference type="PROSITE" id="PS50893"/>
    </source>
</evidence>
<dbReference type="Proteomes" id="UP000011708">
    <property type="component" value="Chromosome"/>
</dbReference>
<dbReference type="InterPro" id="IPR036640">
    <property type="entry name" value="ABC1_TM_sf"/>
</dbReference>
<dbReference type="PROSITE" id="PS00211">
    <property type="entry name" value="ABC_TRANSPORTER_1"/>
    <property type="match status" value="1"/>
</dbReference>
<proteinExistence type="predicted"/>
<keyword evidence="4" id="KW-0067">ATP-binding</keyword>
<comment type="caution">
    <text evidence="10">The sequence shown here is derived from an EMBL/GenBank/DDBJ whole genome shotgun (WGS) entry which is preliminary data.</text>
</comment>
<comment type="subcellular location">
    <subcellularLocation>
        <location evidence="1">Cell membrane</location>
        <topology evidence="1">Multi-pass membrane protein</topology>
    </subcellularLocation>
</comment>
<dbReference type="SUPFAM" id="SSF52540">
    <property type="entry name" value="P-loop containing nucleoside triphosphate hydrolases"/>
    <property type="match status" value="1"/>
</dbReference>
<evidence type="ECO:0008006" key="11">
    <source>
        <dbReference type="Google" id="ProtNLM"/>
    </source>
</evidence>
<dbReference type="InterPro" id="IPR011527">
    <property type="entry name" value="ABC1_TM_dom"/>
</dbReference>
<feature type="transmembrane region" description="Helical" evidence="7">
    <location>
        <begin position="246"/>
        <end position="268"/>
    </location>
</feature>
<keyword evidence="6 7" id="KW-0472">Membrane</keyword>
<dbReference type="PATRIC" id="fig|999431.4.peg.1936"/>
<dbReference type="PROSITE" id="PS50893">
    <property type="entry name" value="ABC_TRANSPORTER_2"/>
    <property type="match status" value="1"/>
</dbReference>
<dbReference type="EMBL" id="AGDW01000021">
    <property type="protein sequence ID" value="EMB29474.1"/>
    <property type="molecule type" value="Genomic_DNA"/>
</dbReference>
<dbReference type="PANTHER" id="PTHR43394:SF1">
    <property type="entry name" value="ATP-BINDING CASSETTE SUB-FAMILY B MEMBER 10, MITOCHONDRIAL"/>
    <property type="match status" value="1"/>
</dbReference>
<dbReference type="SMART" id="SM00382">
    <property type="entry name" value="AAA"/>
    <property type="match status" value="1"/>
</dbReference>
<gene>
    <name evidence="10" type="ORF">HMPREF9725_01872</name>
</gene>
<accession>M2C529</accession>
<dbReference type="SUPFAM" id="SSF90123">
    <property type="entry name" value="ABC transporter transmembrane region"/>
    <property type="match status" value="1"/>
</dbReference>
<evidence type="ECO:0000256" key="7">
    <source>
        <dbReference type="SAM" id="Phobius"/>
    </source>
</evidence>
<dbReference type="Gene3D" id="3.40.50.300">
    <property type="entry name" value="P-loop containing nucleotide triphosphate hydrolases"/>
    <property type="match status" value="1"/>
</dbReference>
<evidence type="ECO:0000259" key="9">
    <source>
        <dbReference type="PROSITE" id="PS50929"/>
    </source>
</evidence>
<dbReference type="GO" id="GO:0005886">
    <property type="term" value="C:plasma membrane"/>
    <property type="evidence" value="ECO:0007669"/>
    <property type="project" value="UniProtKB-SubCell"/>
</dbReference>
<reference evidence="10" key="1">
    <citation type="submission" date="2012-01" db="EMBL/GenBank/DDBJ databases">
        <title>The Genome Sequence of Treponema denticola H1-T.</title>
        <authorList>
            <consortium name="The Broad Institute Genome Sequencing Platform"/>
            <person name="Earl A."/>
            <person name="Ward D."/>
            <person name="Feldgarden M."/>
            <person name="Gevers D."/>
            <person name="Blanton J.M."/>
            <person name="Fenno C.J."/>
            <person name="Baranova O.V."/>
            <person name="Mathney J."/>
            <person name="Dewhirst F.E."/>
            <person name="Izard J."/>
            <person name="Young S.K."/>
            <person name="Zeng Q."/>
            <person name="Gargeya S."/>
            <person name="Fitzgerald M."/>
            <person name="Haas B."/>
            <person name="Abouelleil A."/>
            <person name="Alvarado L."/>
            <person name="Arachchi H.M."/>
            <person name="Berlin A."/>
            <person name="Chapman S.B."/>
            <person name="Gearin G."/>
            <person name="Goldberg J."/>
            <person name="Griggs A."/>
            <person name="Gujja S."/>
            <person name="Hansen M."/>
            <person name="Heiman D."/>
            <person name="Howarth C."/>
            <person name="Larimer J."/>
            <person name="Lui A."/>
            <person name="MacDonald P.J.P."/>
            <person name="McCowen C."/>
            <person name="Montmayeur A."/>
            <person name="Murphy C."/>
            <person name="Neiman D."/>
            <person name="Pearson M."/>
            <person name="Priest M."/>
            <person name="Roberts A."/>
            <person name="Saif S."/>
            <person name="Shea T."/>
            <person name="Sisk P."/>
            <person name="Stolte C."/>
            <person name="Sykes S."/>
            <person name="Wortman J."/>
            <person name="Nusbaum C."/>
            <person name="Birren B."/>
        </authorList>
    </citation>
    <scope>NUCLEOTIDE SEQUENCE [LARGE SCALE GENOMIC DNA]</scope>
    <source>
        <strain evidence="10">H1-T</strain>
    </source>
</reference>
<dbReference type="AlphaFoldDB" id="M2C529"/>
<keyword evidence="3" id="KW-0547">Nucleotide-binding</keyword>
<dbReference type="InterPro" id="IPR017871">
    <property type="entry name" value="ABC_transporter-like_CS"/>
</dbReference>
<evidence type="ECO:0000256" key="3">
    <source>
        <dbReference type="ARBA" id="ARBA00022741"/>
    </source>
</evidence>
<evidence type="ECO:0000256" key="1">
    <source>
        <dbReference type="ARBA" id="ARBA00004651"/>
    </source>
</evidence>
<feature type="transmembrane region" description="Helical" evidence="7">
    <location>
        <begin position="21"/>
        <end position="47"/>
    </location>
</feature>
<dbReference type="GO" id="GO:0005524">
    <property type="term" value="F:ATP binding"/>
    <property type="evidence" value="ECO:0007669"/>
    <property type="project" value="UniProtKB-KW"/>
</dbReference>
<dbReference type="Pfam" id="PF00005">
    <property type="entry name" value="ABC_tran"/>
    <property type="match status" value="1"/>
</dbReference>
<feature type="transmembrane region" description="Helical" evidence="7">
    <location>
        <begin position="280"/>
        <end position="305"/>
    </location>
</feature>
<dbReference type="HOGENOM" id="CLU_000604_84_3_12"/>
<dbReference type="GO" id="GO:0016887">
    <property type="term" value="F:ATP hydrolysis activity"/>
    <property type="evidence" value="ECO:0007669"/>
    <property type="project" value="InterPro"/>
</dbReference>
<keyword evidence="2 7" id="KW-0812">Transmembrane</keyword>
<dbReference type="GO" id="GO:0015421">
    <property type="term" value="F:ABC-type oligopeptide transporter activity"/>
    <property type="evidence" value="ECO:0007669"/>
    <property type="project" value="TreeGrafter"/>
</dbReference>
<dbReference type="Pfam" id="PF00664">
    <property type="entry name" value="ABC_membrane"/>
    <property type="match status" value="1"/>
</dbReference>
<feature type="transmembrane region" description="Helical" evidence="7">
    <location>
        <begin position="59"/>
        <end position="81"/>
    </location>
</feature>
<evidence type="ECO:0000256" key="4">
    <source>
        <dbReference type="ARBA" id="ARBA00022840"/>
    </source>
</evidence>
<dbReference type="RefSeq" id="WP_002689273.1">
    <property type="nucleotide sequence ID" value="NZ_CM001794.1"/>
</dbReference>
<name>M2C529_TREDN</name>
<sequence length="585" mass="66933">MQKLKTFWKAFRFIFLAMPSRTFVLLILTILEGAVPALLALIMKYLVDTVIGGNTDSSLFFYLIISWLFVMVINQGISALLRLTIDIYNVKVSCQIGELIIKKRLSIAGTSVFEDPEFQKIYERISDTQYRIENFVNNFRYWFKSIIEFVSIFVLFLSFEIWIPLAIFISILPGIFAAKKIAKLQLEEEESIYDIERKTGYYRNVLVSPQAAREIRLFDFGNLFFNKFKTSSKDLIKKNSGFRKHIAALDFTGTGIRIIAVALIMLILSKKAANGSLSAGSLAMFLQSVFAFSSAMLTIIEFWAYQDSAIAFFDRLFDFLNIEDRLYICKNPRPFYGLIKSVEFKNVSFSYDGKRDILKNISFKINEKEITALVGENGAGKTTLIKLLARFYDPNSGEILVNGINIKELDIDEYQKAISAVFQDYMKYYISAEENISAGKSKNLNLNKAEGLKEDKLKVDLKFIFNLPEKEKTIVGTYFGGTEISGGQWQRLAIARGLNKEHSLLLVDEPTASIDPIQEREIYKSILTKKEMTLLVTHRLGSIRMADRIFVLREGKLIAEGNHEKLMDSCKYYNKLYSSQADMYI</sequence>
<organism evidence="10">
    <name type="scientific">Treponema denticola H1-T</name>
    <dbReference type="NCBI Taxonomy" id="999431"/>
    <lineage>
        <taxon>Bacteria</taxon>
        <taxon>Pseudomonadati</taxon>
        <taxon>Spirochaetota</taxon>
        <taxon>Spirochaetia</taxon>
        <taxon>Spirochaetales</taxon>
        <taxon>Treponemataceae</taxon>
        <taxon>Treponema</taxon>
    </lineage>
</organism>
<dbReference type="InterPro" id="IPR039421">
    <property type="entry name" value="Type_1_exporter"/>
</dbReference>
<evidence type="ECO:0000256" key="5">
    <source>
        <dbReference type="ARBA" id="ARBA00022989"/>
    </source>
</evidence>